<gene>
    <name evidence="2" type="ORF">F0U60_50140</name>
</gene>
<dbReference type="PANTHER" id="PTHR34406">
    <property type="entry name" value="PROTEIN YCEI"/>
    <property type="match status" value="1"/>
</dbReference>
<protein>
    <submittedName>
        <fullName evidence="2">YceI family protein</fullName>
    </submittedName>
</protein>
<feature type="domain" description="Lipid/polyisoprenoid-binding YceI-like" evidence="1">
    <location>
        <begin position="5"/>
        <end position="174"/>
    </location>
</feature>
<evidence type="ECO:0000313" key="3">
    <source>
        <dbReference type="Proteomes" id="UP001611383"/>
    </source>
</evidence>
<name>A0ABY9X7M8_9BACT</name>
<dbReference type="PANTHER" id="PTHR34406:SF1">
    <property type="entry name" value="PROTEIN YCEI"/>
    <property type="match status" value="1"/>
</dbReference>
<dbReference type="SMART" id="SM00867">
    <property type="entry name" value="YceI"/>
    <property type="match status" value="1"/>
</dbReference>
<dbReference type="Pfam" id="PF04264">
    <property type="entry name" value="YceI"/>
    <property type="match status" value="1"/>
</dbReference>
<dbReference type="EMBL" id="CP043494">
    <property type="protein sequence ID" value="WNG51398.1"/>
    <property type="molecule type" value="Genomic_DNA"/>
</dbReference>
<dbReference type="Gene3D" id="2.40.128.110">
    <property type="entry name" value="Lipid/polyisoprenoid-binding, YceI-like"/>
    <property type="match status" value="1"/>
</dbReference>
<evidence type="ECO:0000259" key="1">
    <source>
        <dbReference type="SMART" id="SM00867"/>
    </source>
</evidence>
<dbReference type="RefSeq" id="WP_395811617.1">
    <property type="nucleotide sequence ID" value="NZ_CP043494.1"/>
</dbReference>
<organism evidence="2 3">
    <name type="scientific">Archangium minus</name>
    <dbReference type="NCBI Taxonomy" id="83450"/>
    <lineage>
        <taxon>Bacteria</taxon>
        <taxon>Pseudomonadati</taxon>
        <taxon>Myxococcota</taxon>
        <taxon>Myxococcia</taxon>
        <taxon>Myxococcales</taxon>
        <taxon>Cystobacterineae</taxon>
        <taxon>Archangiaceae</taxon>
        <taxon>Archangium</taxon>
    </lineage>
</organism>
<accession>A0ABY9X7M8</accession>
<dbReference type="InterPro" id="IPR036761">
    <property type="entry name" value="TTHA0802/YceI-like_sf"/>
</dbReference>
<sequence length="184" mass="20024">MASATWNIDTTHSGIHFTVRHMVIAKVRGSFRSYSGTVSLDEQDITASSVSVRIETASIDTGVEQRDAHLRSADFFDVEKFPAITFQSTKVEKSSGNGLRVTGNLTIRDVTREVVLEAEQLGIGKDPWGNVKAAFEAKTSVDRRDFGLKWNQALETGGVLVGEKVEISLELQAVKAQQGAEKAA</sequence>
<reference evidence="2 3" key="1">
    <citation type="submission" date="2019-08" db="EMBL/GenBank/DDBJ databases">
        <title>Archangium and Cystobacter genomes.</title>
        <authorList>
            <person name="Chen I.-C.K."/>
            <person name="Wielgoss S."/>
        </authorList>
    </citation>
    <scope>NUCLEOTIDE SEQUENCE [LARGE SCALE GENOMIC DNA]</scope>
    <source>
        <strain evidence="2 3">Cbm 6</strain>
    </source>
</reference>
<evidence type="ECO:0000313" key="2">
    <source>
        <dbReference type="EMBL" id="WNG51398.1"/>
    </source>
</evidence>
<dbReference type="InterPro" id="IPR007372">
    <property type="entry name" value="Lipid/polyisoprenoid-bd_YceI"/>
</dbReference>
<keyword evidence="3" id="KW-1185">Reference proteome</keyword>
<dbReference type="Proteomes" id="UP001611383">
    <property type="component" value="Chromosome"/>
</dbReference>
<dbReference type="SUPFAM" id="SSF101874">
    <property type="entry name" value="YceI-like"/>
    <property type="match status" value="1"/>
</dbReference>
<proteinExistence type="predicted"/>